<sequence>MYTKYMTDDQKQKVQQAALQGINHTSIKHLIDDNKKQQTVRVTKEGEPIEIVSEALPSPEVTLVETEPTIEDREVKKFVEVARDQPEIHPELKKAGLQSIDSSSLDQKHKVKLPIADEKVVEGLHKPISSSFRWLAEIAFFMLKQAHLTLKKIHGHVVRVMIQR</sequence>
<organism evidence="1 2">
    <name type="scientific">Candidatus Roizmanbacteria bacterium GW2011_GWA2_37_7</name>
    <dbReference type="NCBI Taxonomy" id="1618481"/>
    <lineage>
        <taxon>Bacteria</taxon>
        <taxon>Candidatus Roizmaniibacteriota</taxon>
    </lineage>
</organism>
<dbReference type="AlphaFoldDB" id="A0A0G0H6J6"/>
<evidence type="ECO:0000313" key="1">
    <source>
        <dbReference type="EMBL" id="KKQ38888.1"/>
    </source>
</evidence>
<evidence type="ECO:0000313" key="2">
    <source>
        <dbReference type="Proteomes" id="UP000034471"/>
    </source>
</evidence>
<reference evidence="1 2" key="1">
    <citation type="journal article" date="2015" name="Nature">
        <title>rRNA introns, odd ribosomes, and small enigmatic genomes across a large radiation of phyla.</title>
        <authorList>
            <person name="Brown C.T."/>
            <person name="Hug L.A."/>
            <person name="Thomas B.C."/>
            <person name="Sharon I."/>
            <person name="Castelle C.J."/>
            <person name="Singh A."/>
            <person name="Wilkins M.J."/>
            <person name="Williams K.H."/>
            <person name="Banfield J.F."/>
        </authorList>
    </citation>
    <scope>NUCLEOTIDE SEQUENCE [LARGE SCALE GENOMIC DNA]</scope>
</reference>
<name>A0A0G0H6J6_9BACT</name>
<proteinExistence type="predicted"/>
<protein>
    <submittedName>
        <fullName evidence="1">Uncharacterized protein</fullName>
    </submittedName>
</protein>
<dbReference type="STRING" id="1618481.US54_C0001G0013"/>
<dbReference type="EMBL" id="LBTJ01000001">
    <property type="protein sequence ID" value="KKQ38888.1"/>
    <property type="molecule type" value="Genomic_DNA"/>
</dbReference>
<accession>A0A0G0H6J6</accession>
<dbReference type="Proteomes" id="UP000034471">
    <property type="component" value="Unassembled WGS sequence"/>
</dbReference>
<gene>
    <name evidence="1" type="ORF">US54_C0001G0013</name>
</gene>
<comment type="caution">
    <text evidence="1">The sequence shown here is derived from an EMBL/GenBank/DDBJ whole genome shotgun (WGS) entry which is preliminary data.</text>
</comment>